<evidence type="ECO:0000256" key="4">
    <source>
        <dbReference type="ARBA" id="ARBA00023136"/>
    </source>
</evidence>
<keyword evidence="3 6" id="KW-1133">Transmembrane helix</keyword>
<dbReference type="InterPro" id="IPR052337">
    <property type="entry name" value="SAT4-like"/>
</dbReference>
<feature type="transmembrane region" description="Helical" evidence="6">
    <location>
        <begin position="20"/>
        <end position="43"/>
    </location>
</feature>
<dbReference type="Pfam" id="PF20684">
    <property type="entry name" value="Fung_rhodopsin"/>
    <property type="match status" value="1"/>
</dbReference>
<evidence type="ECO:0000256" key="6">
    <source>
        <dbReference type="SAM" id="Phobius"/>
    </source>
</evidence>
<evidence type="ECO:0000313" key="9">
    <source>
        <dbReference type="Proteomes" id="UP001321749"/>
    </source>
</evidence>
<feature type="transmembrane region" description="Helical" evidence="6">
    <location>
        <begin position="145"/>
        <end position="166"/>
    </location>
</feature>
<feature type="transmembrane region" description="Helical" evidence="6">
    <location>
        <begin position="224"/>
        <end position="244"/>
    </location>
</feature>
<reference evidence="8" key="1">
    <citation type="journal article" date="2023" name="Mol. Phylogenet. Evol.">
        <title>Genome-scale phylogeny and comparative genomics of the fungal order Sordariales.</title>
        <authorList>
            <person name="Hensen N."/>
            <person name="Bonometti L."/>
            <person name="Westerberg I."/>
            <person name="Brannstrom I.O."/>
            <person name="Guillou S."/>
            <person name="Cros-Aarteil S."/>
            <person name="Calhoun S."/>
            <person name="Haridas S."/>
            <person name="Kuo A."/>
            <person name="Mondo S."/>
            <person name="Pangilinan J."/>
            <person name="Riley R."/>
            <person name="LaButti K."/>
            <person name="Andreopoulos B."/>
            <person name="Lipzen A."/>
            <person name="Chen C."/>
            <person name="Yan M."/>
            <person name="Daum C."/>
            <person name="Ng V."/>
            <person name="Clum A."/>
            <person name="Steindorff A."/>
            <person name="Ohm R.A."/>
            <person name="Martin F."/>
            <person name="Silar P."/>
            <person name="Natvig D.O."/>
            <person name="Lalanne C."/>
            <person name="Gautier V."/>
            <person name="Ament-Velasquez S.L."/>
            <person name="Kruys A."/>
            <person name="Hutchinson M.I."/>
            <person name="Powell A.J."/>
            <person name="Barry K."/>
            <person name="Miller A.N."/>
            <person name="Grigoriev I.V."/>
            <person name="Debuchy R."/>
            <person name="Gladieux P."/>
            <person name="Hiltunen Thoren M."/>
            <person name="Johannesson H."/>
        </authorList>
    </citation>
    <scope>NUCLEOTIDE SEQUENCE</scope>
    <source>
        <strain evidence="8">PSN324</strain>
    </source>
</reference>
<dbReference type="GO" id="GO:0016020">
    <property type="term" value="C:membrane"/>
    <property type="evidence" value="ECO:0007669"/>
    <property type="project" value="UniProtKB-SubCell"/>
</dbReference>
<feature type="transmembrane region" description="Helical" evidence="6">
    <location>
        <begin position="55"/>
        <end position="76"/>
    </location>
</feature>
<organism evidence="8 9">
    <name type="scientific">Cladorrhinum samala</name>
    <dbReference type="NCBI Taxonomy" id="585594"/>
    <lineage>
        <taxon>Eukaryota</taxon>
        <taxon>Fungi</taxon>
        <taxon>Dikarya</taxon>
        <taxon>Ascomycota</taxon>
        <taxon>Pezizomycotina</taxon>
        <taxon>Sordariomycetes</taxon>
        <taxon>Sordariomycetidae</taxon>
        <taxon>Sordariales</taxon>
        <taxon>Podosporaceae</taxon>
        <taxon>Cladorrhinum</taxon>
    </lineage>
</organism>
<dbReference type="EMBL" id="MU864937">
    <property type="protein sequence ID" value="KAK4465659.1"/>
    <property type="molecule type" value="Genomic_DNA"/>
</dbReference>
<comment type="subcellular location">
    <subcellularLocation>
        <location evidence="1">Membrane</location>
        <topology evidence="1">Multi-pass membrane protein</topology>
    </subcellularLocation>
</comment>
<comment type="similarity">
    <text evidence="5">Belongs to the SAT4 family.</text>
</comment>
<gene>
    <name evidence="8" type="ORF">QBC42DRAFT_260639</name>
</gene>
<keyword evidence="4 6" id="KW-0472">Membrane</keyword>
<protein>
    <recommendedName>
        <fullName evidence="7">Rhodopsin domain-containing protein</fullName>
    </recommendedName>
</protein>
<comment type="caution">
    <text evidence="8">The sequence shown here is derived from an EMBL/GenBank/DDBJ whole genome shotgun (WGS) entry which is preliminary data.</text>
</comment>
<evidence type="ECO:0000256" key="3">
    <source>
        <dbReference type="ARBA" id="ARBA00022989"/>
    </source>
</evidence>
<proteinExistence type="inferred from homology"/>
<evidence type="ECO:0000313" key="8">
    <source>
        <dbReference type="EMBL" id="KAK4465659.1"/>
    </source>
</evidence>
<name>A0AAV9HZQ6_9PEZI</name>
<dbReference type="InterPro" id="IPR049326">
    <property type="entry name" value="Rhodopsin_dom_fungi"/>
</dbReference>
<feature type="transmembrane region" description="Helical" evidence="6">
    <location>
        <begin position="259"/>
        <end position="284"/>
    </location>
</feature>
<evidence type="ECO:0000256" key="1">
    <source>
        <dbReference type="ARBA" id="ARBA00004141"/>
    </source>
</evidence>
<feature type="transmembrane region" description="Helical" evidence="6">
    <location>
        <begin position="110"/>
        <end position="133"/>
    </location>
</feature>
<dbReference type="Proteomes" id="UP001321749">
    <property type="component" value="Unassembled WGS sequence"/>
</dbReference>
<keyword evidence="2 6" id="KW-0812">Transmembrane</keyword>
<feature type="transmembrane region" description="Helical" evidence="6">
    <location>
        <begin position="186"/>
        <end position="212"/>
    </location>
</feature>
<evidence type="ECO:0000259" key="7">
    <source>
        <dbReference type="Pfam" id="PF20684"/>
    </source>
</evidence>
<reference evidence="8" key="2">
    <citation type="submission" date="2023-06" db="EMBL/GenBank/DDBJ databases">
        <authorList>
            <consortium name="Lawrence Berkeley National Laboratory"/>
            <person name="Mondo S.J."/>
            <person name="Hensen N."/>
            <person name="Bonometti L."/>
            <person name="Westerberg I."/>
            <person name="Brannstrom I.O."/>
            <person name="Guillou S."/>
            <person name="Cros-Aarteil S."/>
            <person name="Calhoun S."/>
            <person name="Haridas S."/>
            <person name="Kuo A."/>
            <person name="Pangilinan J."/>
            <person name="Riley R."/>
            <person name="Labutti K."/>
            <person name="Andreopoulos B."/>
            <person name="Lipzen A."/>
            <person name="Chen C."/>
            <person name="Yanf M."/>
            <person name="Daum C."/>
            <person name="Ng V."/>
            <person name="Clum A."/>
            <person name="Steindorff A."/>
            <person name="Ohm R."/>
            <person name="Martin F."/>
            <person name="Silar P."/>
            <person name="Natvig D."/>
            <person name="Lalanne C."/>
            <person name="Gautier V."/>
            <person name="Ament-Velasquez S.L."/>
            <person name="Kruys A."/>
            <person name="Hutchinson M.I."/>
            <person name="Powell A.J."/>
            <person name="Barry K."/>
            <person name="Miller A.N."/>
            <person name="Grigoriev I.V."/>
            <person name="Debuchy R."/>
            <person name="Gladieux P."/>
            <person name="Thoren M.H."/>
            <person name="Johannesson H."/>
        </authorList>
    </citation>
    <scope>NUCLEOTIDE SEQUENCE</scope>
    <source>
        <strain evidence="8">PSN324</strain>
    </source>
</reference>
<evidence type="ECO:0000256" key="2">
    <source>
        <dbReference type="ARBA" id="ARBA00022692"/>
    </source>
</evidence>
<feature type="domain" description="Rhodopsin" evidence="7">
    <location>
        <begin position="39"/>
        <end position="283"/>
    </location>
</feature>
<evidence type="ECO:0000256" key="5">
    <source>
        <dbReference type="ARBA" id="ARBA00038359"/>
    </source>
</evidence>
<dbReference type="PANTHER" id="PTHR33048:SF92">
    <property type="entry name" value="INTEGRAL MEMBRANE PROTEIN"/>
    <property type="match status" value="1"/>
</dbReference>
<keyword evidence="9" id="KW-1185">Reference proteome</keyword>
<sequence length="459" mass="52043">MVSPDDLDRYIDDAASIHKLPFQVTIGVFFGVAMLSVVARVAIRLKTLRRLSLDDYLLFFAAVALTVATGLLYGILDRLYLSGALQKNPVLAFSISSKTLFHLLNTAAQLFHTFLIFAWTATFFVKFSFLAFFRQLIWKTKIQRYYWFVVGFTVFTYLFLISEPFILCPDYGIDSLKCFSPNKSLLYISLTGLVTSMDVITDLMIVSIPIIILYQARIQTQQKIALGAFLCLSLVMVCLAIVRASKIKGSLGVDIGWEFFWQFLEAAVAVLMGSLTVFRTLLAFQINKSSQERKGAGPSPQSRAQFSFHQRMQRLRKKRQLADEESLDGLPQVPSATLAGMHTFIRRNNRDPGLDTLPMSQNDTLAENYDANGSSYRVTVAPSRQGEREQDAERQWPLLDSGFVHVSTEIRQETWRNPEHTILSSSCGGSTVMDQADWDANFYRDSISYRESYQPYQTR</sequence>
<dbReference type="PANTHER" id="PTHR33048">
    <property type="entry name" value="PTH11-LIKE INTEGRAL MEMBRANE PROTEIN (AFU_ORTHOLOGUE AFUA_5G11245)"/>
    <property type="match status" value="1"/>
</dbReference>
<accession>A0AAV9HZQ6</accession>
<dbReference type="AlphaFoldDB" id="A0AAV9HZQ6"/>